<evidence type="ECO:0000313" key="4">
    <source>
        <dbReference type="Proteomes" id="UP000334990"/>
    </source>
</evidence>
<evidence type="ECO:0000313" key="3">
    <source>
        <dbReference type="EMBL" id="GER99600.1"/>
    </source>
</evidence>
<dbReference type="EMBL" id="BLAD01000040">
    <property type="protein sequence ID" value="GER99600.1"/>
    <property type="molecule type" value="Genomic_DNA"/>
</dbReference>
<proteinExistence type="predicted"/>
<feature type="domain" description="Mce/MlaD" evidence="1">
    <location>
        <begin position="39"/>
        <end position="114"/>
    </location>
</feature>
<evidence type="ECO:0000259" key="1">
    <source>
        <dbReference type="Pfam" id="PF02470"/>
    </source>
</evidence>
<keyword evidence="4" id="KW-1185">Reference proteome</keyword>
<evidence type="ECO:0000259" key="2">
    <source>
        <dbReference type="Pfam" id="PF11887"/>
    </source>
</evidence>
<dbReference type="AlphaFoldDB" id="A0A5M3VXR2"/>
<dbReference type="NCBIfam" id="TIGR00996">
    <property type="entry name" value="Mtu_fam_mce"/>
    <property type="match status" value="1"/>
</dbReference>
<dbReference type="InterPro" id="IPR005693">
    <property type="entry name" value="Mce"/>
</dbReference>
<dbReference type="InterPro" id="IPR003399">
    <property type="entry name" value="Mce/MlaD"/>
</dbReference>
<dbReference type="Pfam" id="PF02470">
    <property type="entry name" value="MlaD"/>
    <property type="match status" value="1"/>
</dbReference>
<comment type="caution">
    <text evidence="3">The sequence shown here is derived from an EMBL/GenBank/DDBJ whole genome shotgun (WGS) entry which is preliminary data.</text>
</comment>
<dbReference type="InterPro" id="IPR052336">
    <property type="entry name" value="MlaD_Phospholipid_Transporter"/>
</dbReference>
<dbReference type="Pfam" id="PF11887">
    <property type="entry name" value="Mce4_CUP1"/>
    <property type="match status" value="1"/>
</dbReference>
<organism evidence="3 4">
    <name type="scientific">Acrocarpospora corrugata</name>
    <dbReference type="NCBI Taxonomy" id="35763"/>
    <lineage>
        <taxon>Bacteria</taxon>
        <taxon>Bacillati</taxon>
        <taxon>Actinomycetota</taxon>
        <taxon>Actinomycetes</taxon>
        <taxon>Streptosporangiales</taxon>
        <taxon>Streptosporangiaceae</taxon>
        <taxon>Acrocarpospora</taxon>
    </lineage>
</organism>
<reference evidence="3 4" key="1">
    <citation type="submission" date="2019-10" db="EMBL/GenBank/DDBJ databases">
        <title>Whole genome shotgun sequence of Acrocarpospora corrugata NBRC 13972.</title>
        <authorList>
            <person name="Ichikawa N."/>
            <person name="Kimura A."/>
            <person name="Kitahashi Y."/>
            <person name="Komaki H."/>
            <person name="Oguchi A."/>
        </authorList>
    </citation>
    <scope>NUCLEOTIDE SEQUENCE [LARGE SCALE GENOMIC DNA]</scope>
    <source>
        <strain evidence="3 4">NBRC 13972</strain>
    </source>
</reference>
<dbReference type="GO" id="GO:0005576">
    <property type="term" value="C:extracellular region"/>
    <property type="evidence" value="ECO:0007669"/>
    <property type="project" value="TreeGrafter"/>
</dbReference>
<accession>A0A5M3VXR2</accession>
<gene>
    <name evidence="3" type="ORF">Acor_16640</name>
</gene>
<dbReference type="InterPro" id="IPR024516">
    <property type="entry name" value="Mce_C"/>
</dbReference>
<feature type="domain" description="Mammalian cell entry C-terminal" evidence="2">
    <location>
        <begin position="133"/>
        <end position="294"/>
    </location>
</feature>
<dbReference type="PANTHER" id="PTHR33371:SF18">
    <property type="entry name" value="MCE-FAMILY PROTEIN MCE3C"/>
    <property type="match status" value="1"/>
</dbReference>
<protein>
    <submittedName>
        <fullName evidence="3">ABC transporter substrate-binding protein</fullName>
    </submittedName>
</protein>
<sequence length="335" mass="36240">MKSFRDRNRVAVGVVSLAVIGAVLAGTFLAGTLGLFEGGYTMSGIFADSGGLKTGNDVRVAGVVVGEVTEVRPDYGQGHVVVTWRVADGIRLGRQTRAEITLSNLLGGRYVRLTGPVRAPYLADLPEEQRRVPLARTGTPLLVNDALNDATRLVRRLDTDAVDRLLGEIAKIEPSERGRITRLLANVGELADTISASEPELRKLIENGTRIMGLVEKKDKELGRLIDAIQIMLAELKRRRDELRTLLGDGSDLVTSMTLLIDRHEKSLIALVDDVSAIGERLERQNGKLNTTLAWIGPTFSGLSTIGGQGPWIEAIATGLGPIDPEILGTLKDRR</sequence>
<dbReference type="Proteomes" id="UP000334990">
    <property type="component" value="Unassembled WGS sequence"/>
</dbReference>
<name>A0A5M3VXR2_9ACTN</name>
<dbReference type="PANTHER" id="PTHR33371">
    <property type="entry name" value="INTERMEMBRANE PHOSPHOLIPID TRANSPORT SYSTEM BINDING PROTEIN MLAD-RELATED"/>
    <property type="match status" value="1"/>
</dbReference>